<accession>A0A238XK20</accession>
<dbReference type="AlphaFoldDB" id="A0A238XK20"/>
<dbReference type="RefSeq" id="WP_089322098.1">
    <property type="nucleotide sequence ID" value="NZ_FZOB01000001.1"/>
</dbReference>
<dbReference type="Pfam" id="PF07963">
    <property type="entry name" value="N_methyl"/>
    <property type="match status" value="1"/>
</dbReference>
<dbReference type="OrthoDB" id="5741561at2"/>
<keyword evidence="1" id="KW-0472">Membrane</keyword>
<protein>
    <submittedName>
        <fullName evidence="2">Prepilin-type N-terminal cleavage/methylation domain-containing protein</fullName>
    </submittedName>
</protein>
<dbReference type="Proteomes" id="UP000198405">
    <property type="component" value="Unassembled WGS sequence"/>
</dbReference>
<evidence type="ECO:0000313" key="3">
    <source>
        <dbReference type="Proteomes" id="UP000198405"/>
    </source>
</evidence>
<evidence type="ECO:0000256" key="1">
    <source>
        <dbReference type="SAM" id="Phobius"/>
    </source>
</evidence>
<gene>
    <name evidence="2" type="ORF">SAMN06265340_10161</name>
</gene>
<name>A0A238XK20_9BACT</name>
<dbReference type="InterPro" id="IPR012902">
    <property type="entry name" value="N_methyl_site"/>
</dbReference>
<keyword evidence="1" id="KW-0812">Transmembrane</keyword>
<dbReference type="EMBL" id="FZOB01000001">
    <property type="protein sequence ID" value="SNR59346.1"/>
    <property type="molecule type" value="Genomic_DNA"/>
</dbReference>
<dbReference type="NCBIfam" id="TIGR02532">
    <property type="entry name" value="IV_pilin_GFxxxE"/>
    <property type="match status" value="1"/>
</dbReference>
<keyword evidence="1" id="KW-1133">Transmembrane helix</keyword>
<feature type="transmembrane region" description="Helical" evidence="1">
    <location>
        <begin position="12"/>
        <end position="32"/>
    </location>
</feature>
<keyword evidence="3" id="KW-1185">Reference proteome</keyword>
<reference evidence="3" key="1">
    <citation type="submission" date="2017-06" db="EMBL/GenBank/DDBJ databases">
        <authorList>
            <person name="Varghese N."/>
            <person name="Submissions S."/>
        </authorList>
    </citation>
    <scope>NUCLEOTIDE SEQUENCE [LARGE SCALE GENOMIC DNA]</scope>
    <source>
        <strain evidence="3">DSM 15668</strain>
    </source>
</reference>
<proteinExistence type="predicted"/>
<evidence type="ECO:0000313" key="2">
    <source>
        <dbReference type="EMBL" id="SNR59346.1"/>
    </source>
</evidence>
<organism evidence="2 3">
    <name type="scientific">Desulfurobacterium atlanticum</name>
    <dbReference type="NCBI Taxonomy" id="240169"/>
    <lineage>
        <taxon>Bacteria</taxon>
        <taxon>Pseudomonadati</taxon>
        <taxon>Aquificota</taxon>
        <taxon>Aquificia</taxon>
        <taxon>Desulfurobacteriales</taxon>
        <taxon>Desulfurobacteriaceae</taxon>
        <taxon>Desulfurobacterium</taxon>
    </lineage>
</organism>
<sequence>MKNRKGFTIIEIIAAMAIFAIAILGIGALLVFNIKYSKINEEREVALYKANKVLEHLISLNYTDLCLTIGTDDTCENDTGSCCDGFAGDKSVRWIVNLGTSPDTKEITVIATFTYQNYTGNVTLNYIKGNW</sequence>